<accession>A0A8H7CIA1</accession>
<dbReference type="Proteomes" id="UP000620124">
    <property type="component" value="Unassembled WGS sequence"/>
</dbReference>
<evidence type="ECO:0000256" key="1">
    <source>
        <dbReference type="SAM" id="SignalP"/>
    </source>
</evidence>
<dbReference type="OrthoDB" id="6770063at2759"/>
<reference evidence="3" key="1">
    <citation type="submission" date="2020-05" db="EMBL/GenBank/DDBJ databases">
        <title>Mycena genomes resolve the evolution of fungal bioluminescence.</title>
        <authorList>
            <person name="Tsai I.J."/>
        </authorList>
    </citation>
    <scope>NUCLEOTIDE SEQUENCE</scope>
    <source>
        <strain evidence="3">CCC161011</strain>
    </source>
</reference>
<comment type="caution">
    <text evidence="3">The sequence shown here is derived from an EMBL/GenBank/DDBJ whole genome shotgun (WGS) entry which is preliminary data.</text>
</comment>
<dbReference type="InterPro" id="IPR000772">
    <property type="entry name" value="Ricin_B_lectin"/>
</dbReference>
<dbReference type="Pfam" id="PF00652">
    <property type="entry name" value="Ricin_B_lectin"/>
    <property type="match status" value="1"/>
</dbReference>
<feature type="chain" id="PRO_5034089800" description="Ricin B lectin domain-containing protein" evidence="1">
    <location>
        <begin position="30"/>
        <end position="115"/>
    </location>
</feature>
<evidence type="ECO:0000313" key="4">
    <source>
        <dbReference type="Proteomes" id="UP000620124"/>
    </source>
</evidence>
<dbReference type="SUPFAM" id="SSF50370">
    <property type="entry name" value="Ricin B-like lectins"/>
    <property type="match status" value="1"/>
</dbReference>
<dbReference type="Gene3D" id="2.80.10.50">
    <property type="match status" value="1"/>
</dbReference>
<organism evidence="3 4">
    <name type="scientific">Mycena venus</name>
    <dbReference type="NCBI Taxonomy" id="2733690"/>
    <lineage>
        <taxon>Eukaryota</taxon>
        <taxon>Fungi</taxon>
        <taxon>Dikarya</taxon>
        <taxon>Basidiomycota</taxon>
        <taxon>Agaricomycotina</taxon>
        <taxon>Agaricomycetes</taxon>
        <taxon>Agaricomycetidae</taxon>
        <taxon>Agaricales</taxon>
        <taxon>Marasmiineae</taxon>
        <taxon>Mycenaceae</taxon>
        <taxon>Mycena</taxon>
    </lineage>
</organism>
<keyword evidence="1" id="KW-0732">Signal</keyword>
<evidence type="ECO:0000259" key="2">
    <source>
        <dbReference type="Pfam" id="PF00652"/>
    </source>
</evidence>
<dbReference type="AlphaFoldDB" id="A0A8H7CIA1"/>
<gene>
    <name evidence="3" type="ORF">MVEN_02187400</name>
</gene>
<feature type="signal peptide" evidence="1">
    <location>
        <begin position="1"/>
        <end position="29"/>
    </location>
</feature>
<dbReference type="PROSITE" id="PS50231">
    <property type="entry name" value="RICIN_B_LECTIN"/>
    <property type="match status" value="1"/>
</dbReference>
<proteinExistence type="predicted"/>
<feature type="domain" description="Ricin B lectin" evidence="2">
    <location>
        <begin position="33"/>
        <end position="113"/>
    </location>
</feature>
<dbReference type="InterPro" id="IPR035992">
    <property type="entry name" value="Ricin_B-like_lectins"/>
</dbReference>
<evidence type="ECO:0000313" key="3">
    <source>
        <dbReference type="EMBL" id="KAF7336388.1"/>
    </source>
</evidence>
<protein>
    <recommendedName>
        <fullName evidence="2">Ricin B lectin domain-containing protein</fullName>
    </recommendedName>
</protein>
<keyword evidence="4" id="KW-1185">Reference proteome</keyword>
<name>A0A8H7CIA1_9AGAR</name>
<dbReference type="EMBL" id="JACAZI010000023">
    <property type="protein sequence ID" value="KAF7336388.1"/>
    <property type="molecule type" value="Genomic_DNA"/>
</dbReference>
<sequence>MFNNMSLGGIASLLSLLSVCASVALYANAQAVQFRTVLALDKCLTAVSNADGAPVTISTCTNVTSLNSWVYFEEQGAPSGTVTIFEDKCLDVTDGVNADGTKLQIWTCAPGNTRI</sequence>